<dbReference type="EMBL" id="JBHTKK010000012">
    <property type="protein sequence ID" value="MFD1066513.1"/>
    <property type="molecule type" value="Genomic_DNA"/>
</dbReference>
<sequence>MVLFIQSVILCLLFTIVIAFKYFKNDPMKGLYNYPPKIQERVKSMEEYQGSIPTRNNKIVAKMIGGVIFVFLGVLLARVAGAEGFLEAFIHMFILFTIGNLYDLIVIDWLMFRHMKGFRIPGTEDMVSEYHNYAFHFRAFLRGIIIGFVISIMVGLIHMLIF</sequence>
<organism evidence="2 3">
    <name type="scientific">Oceanobacillus locisalsi</name>
    <dbReference type="NCBI Taxonomy" id="546107"/>
    <lineage>
        <taxon>Bacteria</taxon>
        <taxon>Bacillati</taxon>
        <taxon>Bacillota</taxon>
        <taxon>Bacilli</taxon>
        <taxon>Bacillales</taxon>
        <taxon>Bacillaceae</taxon>
        <taxon>Oceanobacillus</taxon>
    </lineage>
</organism>
<keyword evidence="1" id="KW-0812">Transmembrane</keyword>
<keyword evidence="3" id="KW-1185">Reference proteome</keyword>
<name>A0ABW3NFS1_9BACI</name>
<keyword evidence="1" id="KW-0472">Membrane</keyword>
<dbReference type="RefSeq" id="WP_379592094.1">
    <property type="nucleotide sequence ID" value="NZ_JBHTKK010000012.1"/>
</dbReference>
<feature type="transmembrane region" description="Helical" evidence="1">
    <location>
        <begin position="89"/>
        <end position="112"/>
    </location>
</feature>
<feature type="transmembrane region" description="Helical" evidence="1">
    <location>
        <begin position="139"/>
        <end position="161"/>
    </location>
</feature>
<gene>
    <name evidence="2" type="ORF">ACFQ19_10805</name>
</gene>
<evidence type="ECO:0000313" key="2">
    <source>
        <dbReference type="EMBL" id="MFD1066513.1"/>
    </source>
</evidence>
<evidence type="ECO:0000313" key="3">
    <source>
        <dbReference type="Proteomes" id="UP001597041"/>
    </source>
</evidence>
<keyword evidence="1" id="KW-1133">Transmembrane helix</keyword>
<reference evidence="3" key="1">
    <citation type="journal article" date="2019" name="Int. J. Syst. Evol. Microbiol.">
        <title>The Global Catalogue of Microorganisms (GCM) 10K type strain sequencing project: providing services to taxonomists for standard genome sequencing and annotation.</title>
        <authorList>
            <consortium name="The Broad Institute Genomics Platform"/>
            <consortium name="The Broad Institute Genome Sequencing Center for Infectious Disease"/>
            <person name="Wu L."/>
            <person name="Ma J."/>
        </authorList>
    </citation>
    <scope>NUCLEOTIDE SEQUENCE [LARGE SCALE GENOMIC DNA]</scope>
    <source>
        <strain evidence="3">CCUG 56608</strain>
    </source>
</reference>
<comment type="caution">
    <text evidence="2">The sequence shown here is derived from an EMBL/GenBank/DDBJ whole genome shotgun (WGS) entry which is preliminary data.</text>
</comment>
<accession>A0ABW3NFS1</accession>
<dbReference type="Proteomes" id="UP001597041">
    <property type="component" value="Unassembled WGS sequence"/>
</dbReference>
<proteinExistence type="predicted"/>
<protein>
    <recommendedName>
        <fullName evidence="4">Nitroreductase</fullName>
    </recommendedName>
</protein>
<evidence type="ECO:0008006" key="4">
    <source>
        <dbReference type="Google" id="ProtNLM"/>
    </source>
</evidence>
<feature type="transmembrane region" description="Helical" evidence="1">
    <location>
        <begin position="59"/>
        <end position="77"/>
    </location>
</feature>
<evidence type="ECO:0000256" key="1">
    <source>
        <dbReference type="SAM" id="Phobius"/>
    </source>
</evidence>